<evidence type="ECO:0000256" key="6">
    <source>
        <dbReference type="SAM" id="MobiDB-lite"/>
    </source>
</evidence>
<dbReference type="SUPFAM" id="SSF103473">
    <property type="entry name" value="MFS general substrate transporter"/>
    <property type="match status" value="1"/>
</dbReference>
<feature type="transmembrane region" description="Helical" evidence="7">
    <location>
        <begin position="593"/>
        <end position="612"/>
    </location>
</feature>
<dbReference type="EMBL" id="CABFNO020001340">
    <property type="protein sequence ID" value="CAG9982416.1"/>
    <property type="molecule type" value="Genomic_DNA"/>
</dbReference>
<comment type="subcellular location">
    <subcellularLocation>
        <location evidence="1">Membrane</location>
        <topology evidence="1">Multi-pass membrane protein</topology>
    </subcellularLocation>
</comment>
<dbReference type="FunFam" id="1.20.1720.10:FF:000009">
    <property type="entry name" value="MFS multidrug transporter"/>
    <property type="match status" value="1"/>
</dbReference>
<proteinExistence type="predicted"/>
<evidence type="ECO:0000256" key="4">
    <source>
        <dbReference type="ARBA" id="ARBA00022989"/>
    </source>
</evidence>
<accession>A0A9N9UBS5</accession>
<dbReference type="PANTHER" id="PTHR23502:SF51">
    <property type="entry name" value="QUINIDINE RESISTANCE PROTEIN 1-RELATED"/>
    <property type="match status" value="1"/>
</dbReference>
<feature type="transmembrane region" description="Helical" evidence="7">
    <location>
        <begin position="537"/>
        <end position="555"/>
    </location>
</feature>
<evidence type="ECO:0000256" key="5">
    <source>
        <dbReference type="ARBA" id="ARBA00023136"/>
    </source>
</evidence>
<gene>
    <name evidence="9" type="ORF">CBYS24578_00013244</name>
</gene>
<dbReference type="GO" id="GO:0022857">
    <property type="term" value="F:transmembrane transporter activity"/>
    <property type="evidence" value="ECO:0007669"/>
    <property type="project" value="InterPro"/>
</dbReference>
<feature type="domain" description="Major facilitator superfamily (MFS) profile" evidence="8">
    <location>
        <begin position="253"/>
        <end position="708"/>
    </location>
</feature>
<dbReference type="Gene3D" id="1.20.1250.20">
    <property type="entry name" value="MFS general substrate transporter like domains"/>
    <property type="match status" value="1"/>
</dbReference>
<evidence type="ECO:0000256" key="1">
    <source>
        <dbReference type="ARBA" id="ARBA00004141"/>
    </source>
</evidence>
<feature type="compositionally biased region" description="Low complexity" evidence="6">
    <location>
        <begin position="80"/>
        <end position="90"/>
    </location>
</feature>
<feature type="transmembrane region" description="Helical" evidence="7">
    <location>
        <begin position="284"/>
        <end position="307"/>
    </location>
</feature>
<feature type="transmembrane region" description="Helical" evidence="7">
    <location>
        <begin position="683"/>
        <end position="705"/>
    </location>
</feature>
<sequence length="717" mass="78419">MDRNTNTYRPSGPPAGYRPTGDARNPSTYRPTAPPAPPVNANRQTAGSYRPTVAPNRNTAQSYRPTGNPHPAHQSQGWRQTQTSNNTQNNASRETAYTFDYRHTQDIADVNRQTAYTYRSDNRDASRNTAWTFRTQNTDPNRLTTNTYRKGGKKRGRSSRFSMLSMDLMMGITPAVPEPPSVRVPTYYQEFNRKSRFSKYLSVNGPVWRPSGGADSQGHMPLGDIDEEAEGYYEDDEEYEAYSIYTPLQKTFLVVGNAFIAFVGALTVQMYLPALNVLAEELDVSSAMINLTVTAFLAFQGISPLIFSGFTDIYGRRPGYIICFMIYVASSVVLALSDKYSITLAMRSIQSIGTSTIMILSQAAVADIVTSAERPQYIGITSIPTILGPSLGPVIGGALVQTLKWRSIFWFLAIYAGFTFFAVVVFMPETCRKIVGDGSIRPHKAYYTVVQGVQWREGKEKPIENVASLEPIGNKEGESGAMFALRTLFSSIALFGYIQLVLLITAAGLAFGAVYALSTAAPSIFQDEYGLTALQVGLMYLPMAVGSIIAVVIVGPGMNYNYHRHAALAGVSVDEGEKMDLDNFPIEKARLEIAIPLLVLGVGVIAGFGWALQYHAHLGVIAMLIFLFGISIVGINNAIQVLIVDIFFDQAGAALATNNFMKCAIGAASSAVVAPMIDKIGFGWSFTVFGGIYGLLIPLLMIVMWKGADWRPRPNPN</sequence>
<name>A0A9N9UBS5_9HYPO</name>
<comment type="caution">
    <text evidence="9">The sequence shown here is derived from an EMBL/GenBank/DDBJ whole genome shotgun (WGS) entry which is preliminary data.</text>
</comment>
<dbReference type="Proteomes" id="UP000754883">
    <property type="component" value="Unassembled WGS sequence"/>
</dbReference>
<dbReference type="Gene3D" id="1.20.1720.10">
    <property type="entry name" value="Multidrug resistance protein D"/>
    <property type="match status" value="1"/>
</dbReference>
<feature type="region of interest" description="Disordered" evidence="6">
    <location>
        <begin position="1"/>
        <end position="91"/>
    </location>
</feature>
<dbReference type="PROSITE" id="PS50850">
    <property type="entry name" value="MFS"/>
    <property type="match status" value="1"/>
</dbReference>
<feature type="transmembrane region" description="Helical" evidence="7">
    <location>
        <begin position="252"/>
        <end position="272"/>
    </location>
</feature>
<dbReference type="Pfam" id="PF07690">
    <property type="entry name" value="MFS_1"/>
    <property type="match status" value="1"/>
</dbReference>
<evidence type="ECO:0000313" key="9">
    <source>
        <dbReference type="EMBL" id="CAG9982416.1"/>
    </source>
</evidence>
<evidence type="ECO:0000313" key="10">
    <source>
        <dbReference type="Proteomes" id="UP000754883"/>
    </source>
</evidence>
<keyword evidence="3 7" id="KW-0812">Transmembrane</keyword>
<keyword evidence="2" id="KW-0813">Transport</keyword>
<dbReference type="InterPro" id="IPR020846">
    <property type="entry name" value="MFS_dom"/>
</dbReference>
<feature type="transmembrane region" description="Helical" evidence="7">
    <location>
        <begin position="408"/>
        <end position="427"/>
    </location>
</feature>
<feature type="compositionally biased region" description="Polar residues" evidence="6">
    <location>
        <begin position="55"/>
        <end position="65"/>
    </location>
</feature>
<dbReference type="PANTHER" id="PTHR23502">
    <property type="entry name" value="MAJOR FACILITATOR SUPERFAMILY"/>
    <property type="match status" value="1"/>
</dbReference>
<feature type="transmembrane region" description="Helical" evidence="7">
    <location>
        <begin position="618"/>
        <end position="648"/>
    </location>
</feature>
<feature type="transmembrane region" description="Helical" evidence="7">
    <location>
        <begin position="377"/>
        <end position="396"/>
    </location>
</feature>
<dbReference type="InterPro" id="IPR011701">
    <property type="entry name" value="MFS"/>
</dbReference>
<keyword evidence="5 7" id="KW-0472">Membrane</keyword>
<organism evidence="9 10">
    <name type="scientific">Clonostachys byssicola</name>
    <dbReference type="NCBI Taxonomy" id="160290"/>
    <lineage>
        <taxon>Eukaryota</taxon>
        <taxon>Fungi</taxon>
        <taxon>Dikarya</taxon>
        <taxon>Ascomycota</taxon>
        <taxon>Pezizomycotina</taxon>
        <taxon>Sordariomycetes</taxon>
        <taxon>Hypocreomycetidae</taxon>
        <taxon>Hypocreales</taxon>
        <taxon>Bionectriaceae</taxon>
        <taxon>Clonostachys</taxon>
    </lineage>
</organism>
<feature type="transmembrane region" description="Helical" evidence="7">
    <location>
        <begin position="319"/>
        <end position="337"/>
    </location>
</feature>
<dbReference type="GO" id="GO:0005886">
    <property type="term" value="C:plasma membrane"/>
    <property type="evidence" value="ECO:0007669"/>
    <property type="project" value="TreeGrafter"/>
</dbReference>
<dbReference type="AlphaFoldDB" id="A0A9N9UBS5"/>
<evidence type="ECO:0000256" key="7">
    <source>
        <dbReference type="SAM" id="Phobius"/>
    </source>
</evidence>
<dbReference type="OrthoDB" id="440553at2759"/>
<evidence type="ECO:0000256" key="3">
    <source>
        <dbReference type="ARBA" id="ARBA00022692"/>
    </source>
</evidence>
<evidence type="ECO:0000259" key="8">
    <source>
        <dbReference type="PROSITE" id="PS50850"/>
    </source>
</evidence>
<protein>
    <recommendedName>
        <fullName evidence="8">Major facilitator superfamily (MFS) profile domain-containing protein</fullName>
    </recommendedName>
</protein>
<dbReference type="InterPro" id="IPR036259">
    <property type="entry name" value="MFS_trans_sf"/>
</dbReference>
<keyword evidence="4 7" id="KW-1133">Transmembrane helix</keyword>
<keyword evidence="10" id="KW-1185">Reference proteome</keyword>
<feature type="transmembrane region" description="Helical" evidence="7">
    <location>
        <begin position="660"/>
        <end position="677"/>
    </location>
</feature>
<feature type="transmembrane region" description="Helical" evidence="7">
    <location>
        <begin position="492"/>
        <end position="517"/>
    </location>
</feature>
<reference evidence="9 10" key="2">
    <citation type="submission" date="2021-10" db="EMBL/GenBank/DDBJ databases">
        <authorList>
            <person name="Piombo E."/>
        </authorList>
    </citation>
    <scope>NUCLEOTIDE SEQUENCE [LARGE SCALE GENOMIC DNA]</scope>
</reference>
<evidence type="ECO:0000256" key="2">
    <source>
        <dbReference type="ARBA" id="ARBA00022448"/>
    </source>
</evidence>
<reference evidence="10" key="1">
    <citation type="submission" date="2019-06" db="EMBL/GenBank/DDBJ databases">
        <authorList>
            <person name="Broberg M."/>
        </authorList>
    </citation>
    <scope>NUCLEOTIDE SEQUENCE [LARGE SCALE GENOMIC DNA]</scope>
</reference>